<evidence type="ECO:0000313" key="1">
    <source>
        <dbReference type="EMBL" id="ANU12310.1"/>
    </source>
</evidence>
<evidence type="ECO:0008006" key="3">
    <source>
        <dbReference type="Google" id="ProtNLM"/>
    </source>
</evidence>
<evidence type="ECO:0000313" key="2">
    <source>
        <dbReference type="Proteomes" id="UP000092661"/>
    </source>
</evidence>
<proteinExistence type="predicted"/>
<dbReference type="Proteomes" id="UP000092661">
    <property type="component" value="Plasmid pPA05-1"/>
</dbReference>
<sequence length="106" mass="12319">MFELEITNKFKKSYKKFHKNEQRAVSETIKLLAAAPPFQPSLRTKRIEGTKAIFEASANMDIRISWEYSQTAEQTLILRNCGHHDDLLRNLKRITHEESPPAMEGF</sequence>
<dbReference type="Gene3D" id="3.30.2310.20">
    <property type="entry name" value="RelE-like"/>
    <property type="match status" value="1"/>
</dbReference>
<dbReference type="EMBL" id="CP016535">
    <property type="protein sequence ID" value="ANU12310.1"/>
    <property type="molecule type" value="Genomic_DNA"/>
</dbReference>
<gene>
    <name evidence="1" type="ORF">BBH88_18575</name>
</gene>
<dbReference type="InterPro" id="IPR035093">
    <property type="entry name" value="RelE/ParE_toxin_dom_sf"/>
</dbReference>
<keyword evidence="1" id="KW-0614">Plasmid</keyword>
<reference evidence="1" key="1">
    <citation type="submission" date="2016-10" db="EMBL/GenBank/DDBJ databases">
        <authorList>
            <person name="See-Too W.S."/>
        </authorList>
    </citation>
    <scope>NUCLEOTIDE SEQUENCE</scope>
    <source>
        <strain evidence="1">DSM 14505</strain>
        <plasmid evidence="1">pPA05-1</plasmid>
    </source>
</reference>
<keyword evidence="2" id="KW-1185">Reference proteome</keyword>
<geneLocation type="plasmid" evidence="1 2">
    <name>pPA05-1</name>
</geneLocation>
<accession>A0ABM6DAG4</accession>
<organism evidence="1 2">
    <name type="scientific">Planococcus antarcticus DSM 14505</name>
    <dbReference type="NCBI Taxonomy" id="1185653"/>
    <lineage>
        <taxon>Bacteria</taxon>
        <taxon>Bacillati</taxon>
        <taxon>Bacillota</taxon>
        <taxon>Bacilli</taxon>
        <taxon>Bacillales</taxon>
        <taxon>Caryophanaceae</taxon>
        <taxon>Planococcus</taxon>
    </lineage>
</organism>
<dbReference type="SUPFAM" id="SSF143011">
    <property type="entry name" value="RelE-like"/>
    <property type="match status" value="1"/>
</dbReference>
<protein>
    <recommendedName>
        <fullName evidence="3">Cytotoxin</fullName>
    </recommendedName>
</protein>
<dbReference type="RefSeq" id="WP_065537428.1">
    <property type="nucleotide sequence ID" value="NZ_CP016535.2"/>
</dbReference>
<name>A0ABM6DAG4_9BACL</name>